<accession>A0ACC6TMD6</accession>
<organism evidence="1 2">
    <name type="scientific">Candidatus Aramenus sulfurataquae</name>
    <dbReference type="NCBI Taxonomy" id="1326980"/>
    <lineage>
        <taxon>Archaea</taxon>
        <taxon>Thermoproteota</taxon>
        <taxon>Thermoprotei</taxon>
        <taxon>Sulfolobales</taxon>
        <taxon>Sulfolobaceae</taxon>
        <taxon>Candidatus Aramenus</taxon>
    </lineage>
</organism>
<sequence length="294" mass="32505">MSREYHVFENPIELLEGMWPTPLLKLSLGKELWAKLEFYNPFSKSVKDRTAWYLFKQALKSGKEEVTEATSGNVGVSLSAFSAIFGRKFTAFIPSLSPKTFKVAMKVLGANVIQAGSSTNELLPLVKKYSAMTSALHLDQFSNPLNVKAHYETTAREIDEQLKSVGRRVERIIATAGTGGHLTGLSKYFKERYPDVEVIGVQPAKGSRIPGIKRQEGDGFLSQALVDRIMDITLEEAFEGVKKVARSSGILIGLSAGATVAAYEKIADERVTVLVFPDDMFKYVDEIAEMLDIK</sequence>
<dbReference type="EMBL" id="JZWS03000001">
    <property type="protein sequence ID" value="MEW9490940.1"/>
    <property type="molecule type" value="Genomic_DNA"/>
</dbReference>
<proteinExistence type="predicted"/>
<evidence type="ECO:0000313" key="1">
    <source>
        <dbReference type="EMBL" id="MEW9490940.1"/>
    </source>
</evidence>
<comment type="caution">
    <text evidence="1">The sequence shown here is derived from an EMBL/GenBank/DDBJ whole genome shotgun (WGS) entry which is preliminary data.</text>
</comment>
<protein>
    <submittedName>
        <fullName evidence="1">PLP-dependent cysteine synthase family protein</fullName>
    </submittedName>
</protein>
<dbReference type="Proteomes" id="UP000053480">
    <property type="component" value="Unassembled WGS sequence"/>
</dbReference>
<gene>
    <name evidence="1" type="ORF">TQ35_0001875</name>
</gene>
<reference evidence="1" key="1">
    <citation type="submission" date="2024-07" db="EMBL/GenBank/DDBJ databases">
        <title>Metagenome and Metagenome-Assembled Genomes of Archaea from a hot spring from the geothermal field of Los Azufres, Mexico.</title>
        <authorList>
            <person name="Marin-Paredes R."/>
            <person name="Martinez-Romero E."/>
            <person name="Servin-Garciduenas L.E."/>
        </authorList>
    </citation>
    <scope>NUCLEOTIDE SEQUENCE</scope>
    <source>
        <strain evidence="1">AZ1-454</strain>
    </source>
</reference>
<evidence type="ECO:0000313" key="2">
    <source>
        <dbReference type="Proteomes" id="UP000053480"/>
    </source>
</evidence>
<name>A0ACC6TMD6_9CREN</name>